<dbReference type="PANTHER" id="PTHR43289">
    <property type="entry name" value="MITOGEN-ACTIVATED PROTEIN KINASE KINASE KINASE 20-RELATED"/>
    <property type="match status" value="1"/>
</dbReference>
<keyword evidence="2 13" id="KW-0723">Serine/threonine-protein kinase</keyword>
<dbReference type="PROSITE" id="PS50082">
    <property type="entry name" value="WD_REPEATS_2"/>
    <property type="match status" value="1"/>
</dbReference>
<dbReference type="FunFam" id="3.30.200.20:FF:000035">
    <property type="entry name" value="Serine/threonine protein kinase Stk1"/>
    <property type="match status" value="1"/>
</dbReference>
<feature type="domain" description="Protein kinase" evidence="12">
    <location>
        <begin position="18"/>
        <end position="285"/>
    </location>
</feature>
<dbReference type="InterPro" id="IPR017441">
    <property type="entry name" value="Protein_kinase_ATP_BS"/>
</dbReference>
<dbReference type="EMBL" id="ADVG01000002">
    <property type="protein sequence ID" value="EFH85892.1"/>
    <property type="molecule type" value="Genomic_DNA"/>
</dbReference>
<feature type="transmembrane region" description="Helical" evidence="11">
    <location>
        <begin position="328"/>
        <end position="350"/>
    </location>
</feature>
<evidence type="ECO:0000256" key="5">
    <source>
        <dbReference type="ARBA" id="ARBA00022777"/>
    </source>
</evidence>
<keyword evidence="14" id="KW-1185">Reference proteome</keyword>
<accession>D6TR21</accession>
<evidence type="ECO:0000256" key="1">
    <source>
        <dbReference type="ARBA" id="ARBA00012513"/>
    </source>
</evidence>
<keyword evidence="11" id="KW-0472">Membrane</keyword>
<dbReference type="InterPro" id="IPR008271">
    <property type="entry name" value="Ser/Thr_kinase_AS"/>
</dbReference>
<comment type="catalytic activity">
    <reaction evidence="7">
        <text>L-threonyl-[protein] + ATP = O-phospho-L-threonyl-[protein] + ADP + H(+)</text>
        <dbReference type="Rhea" id="RHEA:46608"/>
        <dbReference type="Rhea" id="RHEA-COMP:11060"/>
        <dbReference type="Rhea" id="RHEA-COMP:11605"/>
        <dbReference type="ChEBI" id="CHEBI:15378"/>
        <dbReference type="ChEBI" id="CHEBI:30013"/>
        <dbReference type="ChEBI" id="CHEBI:30616"/>
        <dbReference type="ChEBI" id="CHEBI:61977"/>
        <dbReference type="ChEBI" id="CHEBI:456216"/>
        <dbReference type="EC" id="2.7.11.1"/>
    </reaction>
</comment>
<comment type="catalytic activity">
    <reaction evidence="8">
        <text>L-seryl-[protein] + ATP = O-phospho-L-seryl-[protein] + ADP + H(+)</text>
        <dbReference type="Rhea" id="RHEA:17989"/>
        <dbReference type="Rhea" id="RHEA-COMP:9863"/>
        <dbReference type="Rhea" id="RHEA-COMP:11604"/>
        <dbReference type="ChEBI" id="CHEBI:15378"/>
        <dbReference type="ChEBI" id="CHEBI:29999"/>
        <dbReference type="ChEBI" id="CHEBI:30616"/>
        <dbReference type="ChEBI" id="CHEBI:83421"/>
        <dbReference type="ChEBI" id="CHEBI:456216"/>
        <dbReference type="EC" id="2.7.11.1"/>
    </reaction>
</comment>
<protein>
    <recommendedName>
        <fullName evidence="1">non-specific serine/threonine protein kinase</fullName>
        <ecNumber evidence="1">2.7.11.1</ecNumber>
    </recommendedName>
</protein>
<dbReference type="Gene3D" id="2.130.10.10">
    <property type="entry name" value="YVTN repeat-like/Quinoprotein amine dehydrogenase"/>
    <property type="match status" value="2"/>
</dbReference>
<keyword evidence="4 10" id="KW-0547">Nucleotide-binding</keyword>
<comment type="caution">
    <text evidence="13">The sequence shown here is derived from an EMBL/GenBank/DDBJ whole genome shotgun (WGS) entry which is preliminary data.</text>
</comment>
<dbReference type="Pfam" id="PF07676">
    <property type="entry name" value="PD40"/>
    <property type="match status" value="1"/>
</dbReference>
<dbReference type="InterPro" id="IPR001680">
    <property type="entry name" value="WD40_rpt"/>
</dbReference>
<dbReference type="GO" id="GO:0004674">
    <property type="term" value="F:protein serine/threonine kinase activity"/>
    <property type="evidence" value="ECO:0007669"/>
    <property type="project" value="UniProtKB-KW"/>
</dbReference>
<feature type="repeat" description="WD" evidence="9">
    <location>
        <begin position="382"/>
        <end position="416"/>
    </location>
</feature>
<dbReference type="GO" id="GO:0005524">
    <property type="term" value="F:ATP binding"/>
    <property type="evidence" value="ECO:0007669"/>
    <property type="project" value="UniProtKB-UniRule"/>
</dbReference>
<dbReference type="InterPro" id="IPR011659">
    <property type="entry name" value="WD40"/>
</dbReference>
<keyword evidence="11" id="KW-0812">Transmembrane</keyword>
<name>D6TR21_KTERA</name>
<dbReference type="SMART" id="SM00320">
    <property type="entry name" value="WD40"/>
    <property type="match status" value="3"/>
</dbReference>
<dbReference type="Pfam" id="PF00400">
    <property type="entry name" value="WD40"/>
    <property type="match status" value="2"/>
</dbReference>
<dbReference type="OrthoDB" id="138785at2"/>
<dbReference type="PROSITE" id="PS00107">
    <property type="entry name" value="PROTEIN_KINASE_ATP"/>
    <property type="match status" value="1"/>
</dbReference>
<evidence type="ECO:0000313" key="13">
    <source>
        <dbReference type="EMBL" id="EFH85892.1"/>
    </source>
</evidence>
<reference evidence="13 14" key="1">
    <citation type="journal article" date="2011" name="Stand. Genomic Sci.">
        <title>Non-contiguous finished genome sequence and contextual data of the filamentous soil bacterium Ktedonobacter racemifer type strain (SOSP1-21).</title>
        <authorList>
            <person name="Chang Y.J."/>
            <person name="Land M."/>
            <person name="Hauser L."/>
            <person name="Chertkov O."/>
            <person name="Del Rio T.G."/>
            <person name="Nolan M."/>
            <person name="Copeland A."/>
            <person name="Tice H."/>
            <person name="Cheng J.F."/>
            <person name="Lucas S."/>
            <person name="Han C."/>
            <person name="Goodwin L."/>
            <person name="Pitluck S."/>
            <person name="Ivanova N."/>
            <person name="Ovchinikova G."/>
            <person name="Pati A."/>
            <person name="Chen A."/>
            <person name="Palaniappan K."/>
            <person name="Mavromatis K."/>
            <person name="Liolios K."/>
            <person name="Brettin T."/>
            <person name="Fiebig A."/>
            <person name="Rohde M."/>
            <person name="Abt B."/>
            <person name="Goker M."/>
            <person name="Detter J.C."/>
            <person name="Woyke T."/>
            <person name="Bristow J."/>
            <person name="Eisen J.A."/>
            <person name="Markowitz V."/>
            <person name="Hugenholtz P."/>
            <person name="Kyrpides N.C."/>
            <person name="Klenk H.P."/>
            <person name="Lapidus A."/>
        </authorList>
    </citation>
    <scope>NUCLEOTIDE SEQUENCE [LARGE SCALE GENOMIC DNA]</scope>
    <source>
        <strain evidence="14">DSM 44963</strain>
    </source>
</reference>
<evidence type="ECO:0000256" key="9">
    <source>
        <dbReference type="PROSITE-ProRule" id="PRU00221"/>
    </source>
</evidence>
<dbReference type="PROSITE" id="PS50294">
    <property type="entry name" value="WD_REPEATS_REGION"/>
    <property type="match status" value="1"/>
</dbReference>
<keyword evidence="11" id="KW-1133">Transmembrane helix</keyword>
<sequence length="732" mass="80911">MEKQDVLPVTEVVTLGRYKIVRRIGRGGMGEVWLCDDPRLGRQVAIKTLPIHGQQDQDFVRRFEHEARSAAALTHPHILEVHDYGKEVLPDGSLLPFIVMPYIQGSSLGKYLAIRPYLLPPQGIFLFLKQAAEAIDYAHKQGIIHRDIKPDNMLLRDERWLLLADFGIARILTSNVQMTKGSVGFGTPEYMAPEQAQGKATITSDNYSLAVIAFQFFTGHLPFQGETALATIMQHLTLPPPSPRQYSNDLPATFEQVLLQGLAKDPQKRPALASEFVQQLEQAFFDSSFVFRHLGTLEEHPELVFREKSPGEAATQETGKRALSRRQLLFAGVSGTALIAGGALGAWGYIHIEPTRLQDLPQPPALSARPPSTGPNKPSLVLTGHARHINSLSWSLESTSLFSAGLDGYVLRWDIEDLLRQPDRAPGAPLYAAQSLPYYGGQLYPAWSPDGKTLAIANTVWNEQKVQVQLCDAKFHERATITLADGTNPLAGLTWLSNTQLALVHIEGYTQQNPTDPGNYTVYVVDTRNPSQPTKLFTRANDLIAGDNVLITPSATNTTLYAFLRGRNIEVGAFSLSDHPDWRVKERFTLLPAPHTGYEGDTISDARWVADGKRIVVLSEIAPKLFVYNWQERSPALHAFTVPTTSEGKPRNINCIACNPTSTSPALAAGTDTGDLYLWNVNESKATPVRTLDTLGRTTPIPTLSWSPDGKWLAAAFDDRDLSLLIWQLEGR</sequence>
<dbReference type="InterPro" id="IPR011009">
    <property type="entry name" value="Kinase-like_dom_sf"/>
</dbReference>
<dbReference type="CDD" id="cd14014">
    <property type="entry name" value="STKc_PknB_like"/>
    <property type="match status" value="1"/>
</dbReference>
<dbReference type="PROSITE" id="PS00108">
    <property type="entry name" value="PROTEIN_KINASE_ST"/>
    <property type="match status" value="1"/>
</dbReference>
<dbReference type="InterPro" id="IPR036322">
    <property type="entry name" value="WD40_repeat_dom_sf"/>
</dbReference>
<gene>
    <name evidence="13" type="ORF">Krac_7147</name>
</gene>
<dbReference type="STRING" id="485913.Krac_7147"/>
<evidence type="ECO:0000256" key="2">
    <source>
        <dbReference type="ARBA" id="ARBA00022527"/>
    </source>
</evidence>
<evidence type="ECO:0000256" key="7">
    <source>
        <dbReference type="ARBA" id="ARBA00047899"/>
    </source>
</evidence>
<evidence type="ECO:0000256" key="6">
    <source>
        <dbReference type="ARBA" id="ARBA00022840"/>
    </source>
</evidence>
<dbReference type="AlphaFoldDB" id="D6TR21"/>
<evidence type="ECO:0000256" key="3">
    <source>
        <dbReference type="ARBA" id="ARBA00022679"/>
    </source>
</evidence>
<keyword evidence="5 13" id="KW-0418">Kinase</keyword>
<dbReference type="eggNOG" id="COG0515">
    <property type="taxonomic scope" value="Bacteria"/>
</dbReference>
<dbReference type="Pfam" id="PF00069">
    <property type="entry name" value="Pkinase"/>
    <property type="match status" value="1"/>
</dbReference>
<keyword evidence="9" id="KW-0853">WD repeat</keyword>
<dbReference type="SUPFAM" id="SSF56112">
    <property type="entry name" value="Protein kinase-like (PK-like)"/>
    <property type="match status" value="1"/>
</dbReference>
<dbReference type="InterPro" id="IPR000719">
    <property type="entry name" value="Prot_kinase_dom"/>
</dbReference>
<proteinExistence type="predicted"/>
<dbReference type="EC" id="2.7.11.1" evidence="1"/>
<evidence type="ECO:0000256" key="10">
    <source>
        <dbReference type="PROSITE-ProRule" id="PRU10141"/>
    </source>
</evidence>
<dbReference type="InParanoid" id="D6TR21"/>
<dbReference type="InterPro" id="IPR015943">
    <property type="entry name" value="WD40/YVTN_repeat-like_dom_sf"/>
</dbReference>
<feature type="binding site" evidence="10">
    <location>
        <position position="47"/>
    </location>
    <ligand>
        <name>ATP</name>
        <dbReference type="ChEBI" id="CHEBI:30616"/>
    </ligand>
</feature>
<dbReference type="PROSITE" id="PS50011">
    <property type="entry name" value="PROTEIN_KINASE_DOM"/>
    <property type="match status" value="1"/>
</dbReference>
<dbReference type="PANTHER" id="PTHR43289:SF6">
    <property type="entry name" value="SERINE_THREONINE-PROTEIN KINASE NEKL-3"/>
    <property type="match status" value="1"/>
</dbReference>
<dbReference type="SMART" id="SM00220">
    <property type="entry name" value="S_TKc"/>
    <property type="match status" value="1"/>
</dbReference>
<keyword evidence="3" id="KW-0808">Transferase</keyword>
<evidence type="ECO:0000256" key="8">
    <source>
        <dbReference type="ARBA" id="ARBA00048679"/>
    </source>
</evidence>
<dbReference type="RefSeq" id="WP_007909729.1">
    <property type="nucleotide sequence ID" value="NZ_ADVG01000002.1"/>
</dbReference>
<dbReference type="Gene3D" id="3.30.200.20">
    <property type="entry name" value="Phosphorylase Kinase, domain 1"/>
    <property type="match status" value="1"/>
</dbReference>
<evidence type="ECO:0000259" key="12">
    <source>
        <dbReference type="PROSITE" id="PS50011"/>
    </source>
</evidence>
<evidence type="ECO:0000313" key="14">
    <source>
        <dbReference type="Proteomes" id="UP000004508"/>
    </source>
</evidence>
<keyword evidence="6 10" id="KW-0067">ATP-binding</keyword>
<organism evidence="13 14">
    <name type="scientific">Ktedonobacter racemifer DSM 44963</name>
    <dbReference type="NCBI Taxonomy" id="485913"/>
    <lineage>
        <taxon>Bacteria</taxon>
        <taxon>Bacillati</taxon>
        <taxon>Chloroflexota</taxon>
        <taxon>Ktedonobacteria</taxon>
        <taxon>Ktedonobacterales</taxon>
        <taxon>Ktedonobacteraceae</taxon>
        <taxon>Ktedonobacter</taxon>
    </lineage>
</organism>
<dbReference type="Gene3D" id="1.10.510.10">
    <property type="entry name" value="Transferase(Phosphotransferase) domain 1"/>
    <property type="match status" value="1"/>
</dbReference>
<dbReference type="SUPFAM" id="SSF50978">
    <property type="entry name" value="WD40 repeat-like"/>
    <property type="match status" value="1"/>
</dbReference>
<evidence type="ECO:0000256" key="4">
    <source>
        <dbReference type="ARBA" id="ARBA00022741"/>
    </source>
</evidence>
<evidence type="ECO:0000256" key="11">
    <source>
        <dbReference type="SAM" id="Phobius"/>
    </source>
</evidence>
<dbReference type="Proteomes" id="UP000004508">
    <property type="component" value="Unassembled WGS sequence"/>
</dbReference>